<comment type="caution">
    <text evidence="5">The sequence shown here is derived from an EMBL/GenBank/DDBJ whole genome shotgun (WGS) entry which is preliminary data.</text>
</comment>
<dbReference type="Gene3D" id="3.40.50.1820">
    <property type="entry name" value="alpha/beta hydrolase"/>
    <property type="match status" value="1"/>
</dbReference>
<proteinExistence type="predicted"/>
<evidence type="ECO:0000256" key="1">
    <source>
        <dbReference type="ARBA" id="ARBA00022487"/>
    </source>
</evidence>
<dbReference type="SUPFAM" id="SSF53474">
    <property type="entry name" value="alpha/beta-Hydrolases"/>
    <property type="match status" value="1"/>
</dbReference>
<evidence type="ECO:0000313" key="5">
    <source>
        <dbReference type="EMBL" id="PAV31239.1"/>
    </source>
</evidence>
<name>A0A2A2IHH7_9BACI</name>
<keyword evidence="1" id="KW-0719">Serine esterase</keyword>
<evidence type="ECO:0000256" key="3">
    <source>
        <dbReference type="ARBA" id="ARBA00022801"/>
    </source>
</evidence>
<dbReference type="Pfam" id="PF22244">
    <property type="entry name" value="GCE_fung"/>
    <property type="match status" value="1"/>
</dbReference>
<protein>
    <submittedName>
        <fullName evidence="5">Acetylxylan esterase</fullName>
    </submittedName>
</protein>
<keyword evidence="2" id="KW-0732">Signal</keyword>
<sequence>MGTREESLPEALFTVDGTKIVTAEQWEKKRRPEILDLFREHVYGREAVKRPKNLGFKTVEKEGMMKGLSKRKKVNITFEGPGGVGLLRLLLFIPTQPVKPVPVFLLINNRRLEDEDPERDMRSPFWPAEYIISRGYAAAVFHVEDIDPDYNDGFQNGVHGIFDSPDQPRPSNAWGTISAWAWGASRVMDYFETDPEINSEQVALVGHSRGGKTALWAGAVDQRFAMVVSNNSGNTGAALSRGKKGETIQIINNGFPHWFTENYKNYNDKEYELPVDQHMLLSLIAPRLLYVASASDDYWADPESEFLSLVHAEPVYRLFGLHGLGTRQFPTLDSPVHRDNVGYHVRTGKHDLLEYDWQCFINFADYYLETGVSCKGLRSQ</sequence>
<reference evidence="5 6" key="1">
    <citation type="submission" date="2017-08" db="EMBL/GenBank/DDBJ databases">
        <title>Virgibacillus indicus sp. nov. and Virgibacillus profoundi sp. nov, two moderately halophilic bacteria isolated from marine sediment by using the Microfluidic Streak Plate.</title>
        <authorList>
            <person name="Xu B."/>
            <person name="Hu B."/>
            <person name="Wang J."/>
            <person name="Zhu Y."/>
            <person name="Huang L."/>
            <person name="Du W."/>
            <person name="Huang Y."/>
        </authorList>
    </citation>
    <scope>NUCLEOTIDE SEQUENCE [LARGE SCALE GENOMIC DNA]</scope>
    <source>
        <strain evidence="5 6">IO3-P3-H5</strain>
    </source>
</reference>
<feature type="domain" description="4-O-methyl-glucuronoyl methylesterase-like" evidence="4">
    <location>
        <begin position="172"/>
        <end position="320"/>
    </location>
</feature>
<dbReference type="EMBL" id="NPOA01000001">
    <property type="protein sequence ID" value="PAV31239.1"/>
    <property type="molecule type" value="Genomic_DNA"/>
</dbReference>
<evidence type="ECO:0000256" key="2">
    <source>
        <dbReference type="ARBA" id="ARBA00022729"/>
    </source>
</evidence>
<keyword evidence="6" id="KW-1185">Reference proteome</keyword>
<dbReference type="InterPro" id="IPR029058">
    <property type="entry name" value="AB_hydrolase_fold"/>
</dbReference>
<dbReference type="InterPro" id="IPR054579">
    <property type="entry name" value="GCE-like_dom"/>
</dbReference>
<dbReference type="GO" id="GO:0052689">
    <property type="term" value="F:carboxylic ester hydrolase activity"/>
    <property type="evidence" value="ECO:0007669"/>
    <property type="project" value="UniProtKB-KW"/>
</dbReference>
<evidence type="ECO:0000313" key="6">
    <source>
        <dbReference type="Proteomes" id="UP000218887"/>
    </source>
</evidence>
<dbReference type="AlphaFoldDB" id="A0A2A2IHH7"/>
<dbReference type="OrthoDB" id="9809261at2"/>
<keyword evidence="3" id="KW-0378">Hydrolase</keyword>
<evidence type="ECO:0000259" key="4">
    <source>
        <dbReference type="Pfam" id="PF22244"/>
    </source>
</evidence>
<dbReference type="RefSeq" id="WP_095653610.1">
    <property type="nucleotide sequence ID" value="NZ_NPOA01000001.1"/>
</dbReference>
<organism evidence="5 6">
    <name type="scientific">Virgibacillus profundi</name>
    <dbReference type="NCBI Taxonomy" id="2024555"/>
    <lineage>
        <taxon>Bacteria</taxon>
        <taxon>Bacillati</taxon>
        <taxon>Bacillota</taxon>
        <taxon>Bacilli</taxon>
        <taxon>Bacillales</taxon>
        <taxon>Bacillaceae</taxon>
        <taxon>Virgibacillus</taxon>
    </lineage>
</organism>
<gene>
    <name evidence="5" type="ORF">CIL05_00865</name>
</gene>
<dbReference type="Proteomes" id="UP000218887">
    <property type="component" value="Unassembled WGS sequence"/>
</dbReference>
<accession>A0A2A2IHH7</accession>